<comment type="caution">
    <text evidence="2">The sequence shown here is derived from an EMBL/GenBank/DDBJ whole genome shotgun (WGS) entry which is preliminary data.</text>
</comment>
<reference evidence="2" key="1">
    <citation type="submission" date="2022-11" db="EMBL/GenBank/DDBJ databases">
        <title>Biodiversity and phylogenetic relationships of bacteria.</title>
        <authorList>
            <person name="Machado R.A.R."/>
            <person name="Bhat A."/>
            <person name="Loulou A."/>
            <person name="Kallel S."/>
        </authorList>
    </citation>
    <scope>NUCLEOTIDE SEQUENCE</scope>
    <source>
        <strain evidence="2">K-TC2</strain>
    </source>
</reference>
<evidence type="ECO:0000259" key="1">
    <source>
        <dbReference type="Pfam" id="PF19500"/>
    </source>
</evidence>
<feature type="domain" description="DUF6035" evidence="1">
    <location>
        <begin position="68"/>
        <end position="171"/>
    </location>
</feature>
<sequence length="371" mass="41849">MARSRLRIASFEAFHRDATPIFGCPACPGHLYPKLSPKQRPYWSHIAAGDCPLAEGRALSEHQLDALLYQGRQEGPAHEALVAAITSMAQSDPSVKSDSILVGRYLATGVPGWHGRYPDVRFRSDAGQLALEVQLSPISLHRLAERSIFYRDNDHTLVWVTRAFDLDAYKQTWLWDVWAAQETLVYSIDDQVLEQSLAQQRFLLRRHCVTAVETALVGLEELIRLPWHKKVKRLWRERADKSWGSAIDLARQLLADEAIEVNDTEAWATCHAINTLIAIEAWEPAGSRHANPRAQVNDFLNSEDSRLAHRVIRGALKFYRPDALAAGRTGALLERAAQRAIDEGINSWTPNSPVTLLFRKLFPAWLDKART</sequence>
<dbReference type="Proteomes" id="UP001144805">
    <property type="component" value="Unassembled WGS sequence"/>
</dbReference>
<protein>
    <submittedName>
        <fullName evidence="2">DUF6035 family protein</fullName>
    </submittedName>
</protein>
<name>A0A9X3DYM7_9HYPH</name>
<keyword evidence="3" id="KW-1185">Reference proteome</keyword>
<evidence type="ECO:0000313" key="2">
    <source>
        <dbReference type="EMBL" id="MCX5568182.1"/>
    </source>
</evidence>
<dbReference type="AlphaFoldDB" id="A0A9X3DYM7"/>
<dbReference type="Pfam" id="PF19500">
    <property type="entry name" value="DUF6035"/>
    <property type="match status" value="1"/>
</dbReference>
<evidence type="ECO:0000313" key="3">
    <source>
        <dbReference type="Proteomes" id="UP001144805"/>
    </source>
</evidence>
<dbReference type="InterPro" id="IPR046099">
    <property type="entry name" value="DUF6035"/>
</dbReference>
<proteinExistence type="predicted"/>
<organism evidence="2 3">
    <name type="scientific">Kaistia nematophila</name>
    <dbReference type="NCBI Taxonomy" id="2994654"/>
    <lineage>
        <taxon>Bacteria</taxon>
        <taxon>Pseudomonadati</taxon>
        <taxon>Pseudomonadota</taxon>
        <taxon>Alphaproteobacteria</taxon>
        <taxon>Hyphomicrobiales</taxon>
        <taxon>Kaistiaceae</taxon>
        <taxon>Kaistia</taxon>
    </lineage>
</organism>
<dbReference type="RefSeq" id="WP_266337137.1">
    <property type="nucleotide sequence ID" value="NZ_JAPKNK010000001.1"/>
</dbReference>
<gene>
    <name evidence="2" type="ORF">OSH07_03150</name>
</gene>
<accession>A0A9X3DYM7</accession>
<dbReference type="EMBL" id="JAPKNK010000001">
    <property type="protein sequence ID" value="MCX5568182.1"/>
    <property type="molecule type" value="Genomic_DNA"/>
</dbReference>